<feature type="transmembrane region" description="Helical" evidence="1">
    <location>
        <begin position="223"/>
        <end position="245"/>
    </location>
</feature>
<evidence type="ECO:0000313" key="4">
    <source>
        <dbReference type="Proteomes" id="UP000194606"/>
    </source>
</evidence>
<dbReference type="RefSeq" id="WP_019291887.1">
    <property type="nucleotide sequence ID" value="NZ_CP045924.1"/>
</dbReference>
<feature type="transmembrane region" description="Helical" evidence="1">
    <location>
        <begin position="182"/>
        <end position="203"/>
    </location>
</feature>
<gene>
    <name evidence="3" type="ORF">BZZ03_02830</name>
    <name evidence="2" type="ORF">P7D34_03135</name>
</gene>
<protein>
    <submittedName>
        <fullName evidence="3">ABC transporter permease</fullName>
    </submittedName>
    <submittedName>
        <fullName evidence="2">DUF998 domain-containing protein</fullName>
    </submittedName>
</protein>
<comment type="caution">
    <text evidence="3">The sequence shown here is derived from an EMBL/GenBank/DDBJ whole genome shotgun (WGS) entry which is preliminary data.</text>
</comment>
<feature type="transmembrane region" description="Helical" evidence="1">
    <location>
        <begin position="153"/>
        <end position="175"/>
    </location>
</feature>
<feature type="transmembrane region" description="Helical" evidence="1">
    <location>
        <begin position="47"/>
        <end position="66"/>
    </location>
</feature>
<dbReference type="AlphaFoldDB" id="A0A252CDQ5"/>
<feature type="transmembrane region" description="Helical" evidence="1">
    <location>
        <begin position="123"/>
        <end position="141"/>
    </location>
</feature>
<dbReference type="EMBL" id="JARPYC010000002">
    <property type="protein sequence ID" value="MDT2666228.1"/>
    <property type="molecule type" value="Genomic_DNA"/>
</dbReference>
<evidence type="ECO:0000313" key="2">
    <source>
        <dbReference type="EMBL" id="MDT2666228.1"/>
    </source>
</evidence>
<reference evidence="2" key="2">
    <citation type="submission" date="2023-03" db="EMBL/GenBank/DDBJ databases">
        <authorList>
            <person name="Shen W."/>
            <person name="Cai J."/>
        </authorList>
    </citation>
    <scope>NUCLEOTIDE SEQUENCE</scope>
    <source>
        <strain evidence="2">Y3</strain>
    </source>
</reference>
<dbReference type="Proteomes" id="UP001257962">
    <property type="component" value="Unassembled WGS sequence"/>
</dbReference>
<keyword evidence="1" id="KW-0472">Membrane</keyword>
<proteinExistence type="predicted"/>
<feature type="transmembrane region" description="Helical" evidence="1">
    <location>
        <begin position="316"/>
        <end position="335"/>
    </location>
</feature>
<evidence type="ECO:0000256" key="1">
    <source>
        <dbReference type="SAM" id="Phobius"/>
    </source>
</evidence>
<feature type="transmembrane region" description="Helical" evidence="1">
    <location>
        <begin position="257"/>
        <end position="277"/>
    </location>
</feature>
<reference evidence="3 4" key="1">
    <citation type="submission" date="2017-02" db="EMBL/GenBank/DDBJ databases">
        <authorList>
            <person name="Peterson S.W."/>
        </authorList>
    </citation>
    <scope>NUCLEOTIDE SEQUENCE [LARGE SCALE GENOMIC DNA]</scope>
    <source>
        <strain evidence="3">159469</strain>
    </source>
</reference>
<dbReference type="Proteomes" id="UP000194606">
    <property type="component" value="Unassembled WGS sequence"/>
</dbReference>
<evidence type="ECO:0000313" key="3">
    <source>
        <dbReference type="EMBL" id="OUK04717.1"/>
    </source>
</evidence>
<keyword evidence="1" id="KW-1133">Transmembrane helix</keyword>
<accession>A0A252CDQ5</accession>
<feature type="transmembrane region" description="Helical" evidence="1">
    <location>
        <begin position="289"/>
        <end position="309"/>
    </location>
</feature>
<name>A0A252CDQ5_9LACT</name>
<feature type="transmembrane region" description="Helical" evidence="1">
    <location>
        <begin position="347"/>
        <end position="364"/>
    </location>
</feature>
<organism evidence="3 4">
    <name type="scientific">Lactococcus petauri</name>
    <dbReference type="NCBI Taxonomy" id="1940789"/>
    <lineage>
        <taxon>Bacteria</taxon>
        <taxon>Bacillati</taxon>
        <taxon>Bacillota</taxon>
        <taxon>Bacilli</taxon>
        <taxon>Lactobacillales</taxon>
        <taxon>Streptococcaceae</taxon>
        <taxon>Lactococcus</taxon>
    </lineage>
</organism>
<sequence length="385" mass="43777">MKKIIEIPDDVADKFEQQNYKMSVEQNQIVLKSDVDQLDAQNFSLHYMLIPSLLSLVISLLTFFLSGHSQINFTGGRYHSVAGISMLCATIIGFATFLWVYAKQNTSPQKRMLSRIRELVTISLAYTLIVFAIQALIWYILGMTFVGVTLDRFTASFVAALFSAIVFYFLILFAASVKISHLIILLFITFIGGIFLSMATNGQNGWWQYNFSFLGTGEAKNQWQFNFTMIFSALMLLTITDYLFMDFQKSDLYNFKVKIVQAFYYVIALFIAGVGIFPAQSWTMTFHNASAYGIVLCIIILIVLSKYLLPQISKEFLSMSAIVFVALVTSAILFLKVHYLSLTVFEIIAFAISFTWLVLMINALQKMLHESSIYQVKVVQLKEEI</sequence>
<feature type="transmembrane region" description="Helical" evidence="1">
    <location>
        <begin position="78"/>
        <end position="102"/>
    </location>
</feature>
<keyword evidence="1" id="KW-0812">Transmembrane</keyword>
<dbReference type="EMBL" id="MUIZ01000002">
    <property type="protein sequence ID" value="OUK04717.1"/>
    <property type="molecule type" value="Genomic_DNA"/>
</dbReference>